<comment type="caution">
    <text evidence="1">The sequence shown here is derived from an EMBL/GenBank/DDBJ whole genome shotgun (WGS) entry which is preliminary data.</text>
</comment>
<evidence type="ECO:0000313" key="2">
    <source>
        <dbReference type="Proteomes" id="UP001303046"/>
    </source>
</evidence>
<dbReference type="Proteomes" id="UP001303046">
    <property type="component" value="Unassembled WGS sequence"/>
</dbReference>
<dbReference type="EMBL" id="JAVFWL010000006">
    <property type="protein sequence ID" value="KAK6764572.1"/>
    <property type="molecule type" value="Genomic_DNA"/>
</dbReference>
<organism evidence="1 2">
    <name type="scientific">Necator americanus</name>
    <name type="common">Human hookworm</name>
    <dbReference type="NCBI Taxonomy" id="51031"/>
    <lineage>
        <taxon>Eukaryota</taxon>
        <taxon>Metazoa</taxon>
        <taxon>Ecdysozoa</taxon>
        <taxon>Nematoda</taxon>
        <taxon>Chromadorea</taxon>
        <taxon>Rhabditida</taxon>
        <taxon>Rhabditina</taxon>
        <taxon>Rhabditomorpha</taxon>
        <taxon>Strongyloidea</taxon>
        <taxon>Ancylostomatidae</taxon>
        <taxon>Bunostominae</taxon>
        <taxon>Necator</taxon>
    </lineage>
</organism>
<protein>
    <submittedName>
        <fullName evidence="1">Uncharacterized protein</fullName>
    </submittedName>
</protein>
<evidence type="ECO:0000313" key="1">
    <source>
        <dbReference type="EMBL" id="KAK6764572.1"/>
    </source>
</evidence>
<reference evidence="1 2" key="1">
    <citation type="submission" date="2023-08" db="EMBL/GenBank/DDBJ databases">
        <title>A Necator americanus chromosomal reference genome.</title>
        <authorList>
            <person name="Ilik V."/>
            <person name="Petrzelkova K.J."/>
            <person name="Pardy F."/>
            <person name="Fuh T."/>
            <person name="Niatou-Singa F.S."/>
            <person name="Gouil Q."/>
            <person name="Baker L."/>
            <person name="Ritchie M.E."/>
            <person name="Jex A.R."/>
            <person name="Gazzola D."/>
            <person name="Li H."/>
            <person name="Toshio Fujiwara R."/>
            <person name="Zhan B."/>
            <person name="Aroian R.V."/>
            <person name="Pafco B."/>
            <person name="Schwarz E.M."/>
        </authorList>
    </citation>
    <scope>NUCLEOTIDE SEQUENCE [LARGE SCALE GENOMIC DNA]</scope>
    <source>
        <strain evidence="1 2">Aroian</strain>
        <tissue evidence="1">Whole animal</tissue>
    </source>
</reference>
<accession>A0ABR1EPK1</accession>
<gene>
    <name evidence="1" type="primary">Necator_chrX.g24936</name>
    <name evidence="1" type="ORF">RB195_024771</name>
</gene>
<sequence>MFRQRVSINIELRTKKRVDEADSSTKCIQDAAKKTLPVFAPRKKFAFASAETVSMYSSACVARTTGDFSQEKRLRRGLRRQLKRDRENEWTSRAKEFEKACEDKNPKKAHALLKQFSDLGEPASAVSY</sequence>
<name>A0ABR1EPK1_NECAM</name>
<proteinExistence type="predicted"/>
<keyword evidence="2" id="KW-1185">Reference proteome</keyword>